<dbReference type="SUPFAM" id="SSF56959">
    <property type="entry name" value="Leukocidin-like"/>
    <property type="match status" value="1"/>
</dbReference>
<accession>A0A077UK15</accession>
<dbReference type="GO" id="GO:0005576">
    <property type="term" value="C:extracellular region"/>
    <property type="evidence" value="ECO:0007669"/>
    <property type="project" value="InterPro"/>
</dbReference>
<evidence type="ECO:0000259" key="4">
    <source>
        <dbReference type="Pfam" id="PF07968"/>
    </source>
</evidence>
<gene>
    <name evidence="5" type="primary">lukD</name>
    <name evidence="5" type="ORF">ERS140147_01981</name>
</gene>
<dbReference type="InterPro" id="IPR003963">
    <property type="entry name" value="Bi-component_toxin_staph"/>
</dbReference>
<evidence type="ECO:0000313" key="6">
    <source>
        <dbReference type="Proteomes" id="UP000044616"/>
    </source>
</evidence>
<comment type="similarity">
    <text evidence="1">Belongs to the aerolysin family.</text>
</comment>
<dbReference type="InterPro" id="IPR016183">
    <property type="entry name" value="Leukocidin/Hemolysin_toxin"/>
</dbReference>
<protein>
    <submittedName>
        <fullName evidence="5">Leukotoxin LukD</fullName>
    </submittedName>
</protein>
<keyword evidence="2 3" id="KW-0732">Signal</keyword>
<reference evidence="5 6" key="1">
    <citation type="submission" date="2014-05" db="EMBL/GenBank/DDBJ databases">
        <authorList>
            <person name="Aslett A.Martin."/>
            <person name="De Silva Nishadi"/>
        </authorList>
    </citation>
    <scope>NUCLEOTIDE SEQUENCE [LARGE SCALE GENOMIC DNA]</scope>
</reference>
<dbReference type="InterPro" id="IPR036435">
    <property type="entry name" value="Leukocidin/porin_MspA_sf"/>
</dbReference>
<proteinExistence type="inferred from homology"/>
<evidence type="ECO:0000313" key="5">
    <source>
        <dbReference type="EMBL" id="CDR28835.1"/>
    </source>
</evidence>
<dbReference type="RefSeq" id="WP_047531438.1">
    <property type="nucleotide sequence ID" value="NZ_CCEH01000018.1"/>
</dbReference>
<feature type="chain" id="PRO_5001725193" evidence="3">
    <location>
        <begin position="27"/>
        <end position="327"/>
    </location>
</feature>
<evidence type="ECO:0000256" key="1">
    <source>
        <dbReference type="ARBA" id="ARBA00009831"/>
    </source>
</evidence>
<dbReference type="GO" id="GO:0051715">
    <property type="term" value="P:cytolysis in another organism"/>
    <property type="evidence" value="ECO:0007669"/>
    <property type="project" value="InterPro"/>
</dbReference>
<feature type="domain" description="Leukocidin/Hemolysin toxin" evidence="4">
    <location>
        <begin position="60"/>
        <end position="309"/>
    </location>
</feature>
<evidence type="ECO:0000256" key="3">
    <source>
        <dbReference type="SAM" id="SignalP"/>
    </source>
</evidence>
<name>A0A077UK15_9STAP</name>
<dbReference type="EMBL" id="CCEH01000018">
    <property type="protein sequence ID" value="CDR28835.1"/>
    <property type="molecule type" value="Genomic_DNA"/>
</dbReference>
<evidence type="ECO:0000256" key="2">
    <source>
        <dbReference type="ARBA" id="ARBA00022729"/>
    </source>
</evidence>
<organism evidence="5 6">
    <name type="scientific">Staphylococcus schweitzeri</name>
    <dbReference type="NCBI Taxonomy" id="1654388"/>
    <lineage>
        <taxon>Bacteria</taxon>
        <taxon>Bacillati</taxon>
        <taxon>Bacillota</taxon>
        <taxon>Bacilli</taxon>
        <taxon>Bacillales</taxon>
        <taxon>Staphylococcaceae</taxon>
        <taxon>Staphylococcus</taxon>
    </lineage>
</organism>
<sequence>MKMKKLAKSSIATSMALILFSNTVDAAQHITPVSEKKVDDKITLFKTTATSDSDKLNISQILTFNFIKDKSYDKDTLILKAAGNINSGYKKPNPKDYNYSQFYWGGKYNVLISSESNDNVNVVDYAPKNQNEEFQVQQTLGYSYGGDINISKGLSGGLNGSKSFSETINYKQESYRTTINRKTDFKNIGWGVEAHKIMNNGWGPYGRDSYHDTYGNELFLGSRQSNLTAGQNFLPTHQMPLLARGNFNPEFISVLSHKQNDAKKSKIKVTYQREMDRYTNYWNGLHWIGNNYKNQNTVTFTSTYEVDWQEHTVKLLDTHSKETNPGV</sequence>
<dbReference type="NCBIfam" id="TIGR01002">
    <property type="entry name" value="hlyII"/>
    <property type="match status" value="1"/>
</dbReference>
<feature type="signal peptide" evidence="3">
    <location>
        <begin position="1"/>
        <end position="26"/>
    </location>
</feature>
<dbReference type="Proteomes" id="UP000044616">
    <property type="component" value="Unassembled WGS sequence"/>
</dbReference>
<dbReference type="Pfam" id="PF07968">
    <property type="entry name" value="Leukocidin"/>
    <property type="match status" value="1"/>
</dbReference>
<dbReference type="Gene3D" id="2.70.240.10">
    <property type="entry name" value="Leukocidin/porin MspA"/>
    <property type="match status" value="1"/>
</dbReference>
<dbReference type="PRINTS" id="PR01468">
    <property type="entry name" value="BICOMPNTOXIN"/>
</dbReference>
<dbReference type="AlphaFoldDB" id="A0A077UK15"/>